<dbReference type="AlphaFoldDB" id="A0AAD2K4G6"/>
<protein>
    <submittedName>
        <fullName evidence="1">Uncharacterized protein</fullName>
    </submittedName>
</protein>
<sequence length="71" mass="7716">MRCGCRRETGNGDVRACGIWINGCGRAGTRNFDRAGKDKTLSSDQNGEIQYSTHDHVLLCTLNVCGGRVTL</sequence>
<proteinExistence type="predicted"/>
<evidence type="ECO:0000313" key="1">
    <source>
        <dbReference type="EMBL" id="CAK5278605.1"/>
    </source>
</evidence>
<feature type="non-terminal residue" evidence="1">
    <location>
        <position position="71"/>
    </location>
</feature>
<name>A0AAD2K4G6_9AGAR</name>
<organism evidence="1 2">
    <name type="scientific">Mycena citricolor</name>
    <dbReference type="NCBI Taxonomy" id="2018698"/>
    <lineage>
        <taxon>Eukaryota</taxon>
        <taxon>Fungi</taxon>
        <taxon>Dikarya</taxon>
        <taxon>Basidiomycota</taxon>
        <taxon>Agaricomycotina</taxon>
        <taxon>Agaricomycetes</taxon>
        <taxon>Agaricomycetidae</taxon>
        <taxon>Agaricales</taxon>
        <taxon>Marasmiineae</taxon>
        <taxon>Mycenaceae</taxon>
        <taxon>Mycena</taxon>
    </lineage>
</organism>
<comment type="caution">
    <text evidence="1">The sequence shown here is derived from an EMBL/GenBank/DDBJ whole genome shotgun (WGS) entry which is preliminary data.</text>
</comment>
<gene>
    <name evidence="1" type="ORF">MYCIT1_LOCUS28050</name>
</gene>
<dbReference type="Proteomes" id="UP001295794">
    <property type="component" value="Unassembled WGS sequence"/>
</dbReference>
<dbReference type="EMBL" id="CAVNYO010000423">
    <property type="protein sequence ID" value="CAK5278605.1"/>
    <property type="molecule type" value="Genomic_DNA"/>
</dbReference>
<reference evidence="1" key="1">
    <citation type="submission" date="2023-11" db="EMBL/GenBank/DDBJ databases">
        <authorList>
            <person name="De Vega J J."/>
            <person name="De Vega J J."/>
        </authorList>
    </citation>
    <scope>NUCLEOTIDE SEQUENCE</scope>
</reference>
<accession>A0AAD2K4G6</accession>
<evidence type="ECO:0000313" key="2">
    <source>
        <dbReference type="Proteomes" id="UP001295794"/>
    </source>
</evidence>
<keyword evidence="2" id="KW-1185">Reference proteome</keyword>